<keyword evidence="3" id="KW-1185">Reference proteome</keyword>
<evidence type="ECO:0000256" key="1">
    <source>
        <dbReference type="SAM" id="MobiDB-lite"/>
    </source>
</evidence>
<evidence type="ECO:0000313" key="2">
    <source>
        <dbReference type="EMBL" id="WVZ83836.1"/>
    </source>
</evidence>
<protein>
    <submittedName>
        <fullName evidence="2">Uncharacterized protein</fullName>
    </submittedName>
</protein>
<accession>A0AAQ3U1T1</accession>
<proteinExistence type="predicted"/>
<organism evidence="2 3">
    <name type="scientific">Paspalum notatum var. saurae</name>
    <dbReference type="NCBI Taxonomy" id="547442"/>
    <lineage>
        <taxon>Eukaryota</taxon>
        <taxon>Viridiplantae</taxon>
        <taxon>Streptophyta</taxon>
        <taxon>Embryophyta</taxon>
        <taxon>Tracheophyta</taxon>
        <taxon>Spermatophyta</taxon>
        <taxon>Magnoliopsida</taxon>
        <taxon>Liliopsida</taxon>
        <taxon>Poales</taxon>
        <taxon>Poaceae</taxon>
        <taxon>PACMAD clade</taxon>
        <taxon>Panicoideae</taxon>
        <taxon>Andropogonodae</taxon>
        <taxon>Paspaleae</taxon>
        <taxon>Paspalinae</taxon>
        <taxon>Paspalum</taxon>
    </lineage>
</organism>
<name>A0AAQ3U1T1_PASNO</name>
<feature type="compositionally biased region" description="Low complexity" evidence="1">
    <location>
        <begin position="93"/>
        <end position="104"/>
    </location>
</feature>
<dbReference type="Proteomes" id="UP001341281">
    <property type="component" value="Chromosome 07"/>
</dbReference>
<dbReference type="EMBL" id="CP144751">
    <property type="protein sequence ID" value="WVZ83836.1"/>
    <property type="molecule type" value="Genomic_DNA"/>
</dbReference>
<evidence type="ECO:0000313" key="3">
    <source>
        <dbReference type="Proteomes" id="UP001341281"/>
    </source>
</evidence>
<feature type="region of interest" description="Disordered" evidence="1">
    <location>
        <begin position="93"/>
        <end position="152"/>
    </location>
</feature>
<sequence length="184" mass="19833">MPERACGAYRARHWRRQRRAAHHHFEQRRRLLSFTRRRAAAAQGCGAAAPSAPGNGRLPFSATTISSSATSGDGQWLLPCTLRHSLPAAATASAPHARAAAPPQRAAPPLPAVTAVSKGRAAPRHQQQGSSKPQGGVTPELRGDGNHPPLAQLRWHMSGCTTGQGWSGLTVMKWINLLELRRRM</sequence>
<gene>
    <name evidence="2" type="ORF">U9M48_030934</name>
</gene>
<reference evidence="2 3" key="1">
    <citation type="submission" date="2024-02" db="EMBL/GenBank/DDBJ databases">
        <title>High-quality chromosome-scale genome assembly of Pensacola bahiagrass (Paspalum notatum Flugge var. saurae).</title>
        <authorList>
            <person name="Vega J.M."/>
            <person name="Podio M."/>
            <person name="Orjuela J."/>
            <person name="Siena L.A."/>
            <person name="Pessino S.C."/>
            <person name="Combes M.C."/>
            <person name="Mariac C."/>
            <person name="Albertini E."/>
            <person name="Pupilli F."/>
            <person name="Ortiz J.P.A."/>
            <person name="Leblanc O."/>
        </authorList>
    </citation>
    <scope>NUCLEOTIDE SEQUENCE [LARGE SCALE GENOMIC DNA]</scope>
    <source>
        <strain evidence="2">R1</strain>
        <tissue evidence="2">Leaf</tissue>
    </source>
</reference>
<dbReference type="AlphaFoldDB" id="A0AAQ3U1T1"/>